<feature type="binding site" evidence="10">
    <location>
        <position position="133"/>
    </location>
    <ligand>
        <name>substrate</name>
    </ligand>
</feature>
<feature type="binding site" evidence="10">
    <location>
        <position position="216"/>
    </location>
    <ligand>
        <name>a divalent metal cation</name>
        <dbReference type="ChEBI" id="CHEBI:60240"/>
        <note>ligand shared between dimeric partners</note>
    </ligand>
</feature>
<comment type="catalytic activity">
    <reaction evidence="10">
        <text>4-(phosphooxy)-L-threonine + NAD(+) = 3-amino-2-oxopropyl phosphate + CO2 + NADH</text>
        <dbReference type="Rhea" id="RHEA:32275"/>
        <dbReference type="ChEBI" id="CHEBI:16526"/>
        <dbReference type="ChEBI" id="CHEBI:57279"/>
        <dbReference type="ChEBI" id="CHEBI:57540"/>
        <dbReference type="ChEBI" id="CHEBI:57945"/>
        <dbReference type="ChEBI" id="CHEBI:58452"/>
        <dbReference type="EC" id="1.1.1.262"/>
    </reaction>
</comment>
<proteinExistence type="inferred from homology"/>
<evidence type="ECO:0000256" key="6">
    <source>
        <dbReference type="ARBA" id="ARBA00023002"/>
    </source>
</evidence>
<dbReference type="Pfam" id="PF04166">
    <property type="entry name" value="PdxA"/>
    <property type="match status" value="1"/>
</dbReference>
<protein>
    <recommendedName>
        <fullName evidence="10">4-hydroxythreonine-4-phosphate dehydrogenase</fullName>
        <ecNumber evidence="10">1.1.1.262</ecNumber>
    </recommendedName>
    <alternativeName>
        <fullName evidence="10">4-(phosphohydroxy)-L-threonine dehydrogenase</fullName>
    </alternativeName>
</protein>
<comment type="subunit">
    <text evidence="10">Homodimer.</text>
</comment>
<keyword evidence="4 10" id="KW-0460">Magnesium</keyword>
<keyword evidence="7 10" id="KW-0520">NAD</keyword>
<evidence type="ECO:0000256" key="9">
    <source>
        <dbReference type="ARBA" id="ARBA00023285"/>
    </source>
</evidence>
<dbReference type="SUPFAM" id="SSF53659">
    <property type="entry name" value="Isocitrate/Isopropylmalate dehydrogenase-like"/>
    <property type="match status" value="1"/>
</dbReference>
<feature type="binding site" evidence="10">
    <location>
        <position position="134"/>
    </location>
    <ligand>
        <name>substrate</name>
    </ligand>
</feature>
<dbReference type="NCBIfam" id="TIGR00557">
    <property type="entry name" value="pdxA"/>
    <property type="match status" value="1"/>
</dbReference>
<gene>
    <name evidence="10 11" type="primary">pdxA</name>
    <name evidence="11" type="ORF">GCM10007907_09090</name>
</gene>
<name>A0ABQ5YGS0_9NEIS</name>
<keyword evidence="2 10" id="KW-0479">Metal-binding</keyword>
<feature type="binding site" evidence="10">
    <location>
        <position position="171"/>
    </location>
    <ligand>
        <name>a divalent metal cation</name>
        <dbReference type="ChEBI" id="CHEBI:60240"/>
        <note>ligand shared between dimeric partners</note>
    </ligand>
</feature>
<sequence length="338" mass="35182">MSTPRIAITVGEPAGIGPELCTALQPGQHAARLILLGDKPLLQARARQTGSAVQLVDYAPETQPAPGSLEVLHIPLAAPCVAGQLDQANAPQVLALLDRAVAGCQSGEFAAMVTAPLHKGIIRDAGYGRFTGHTEYLAELTDTPQVVMLLAGRCDAVKPGYALRVALATTHLPLREVADAITPASLTQTLRILHADLQHKFGLAQPTILVAGLNPHAGEGGHLGREELDILIPVLESLRREGMRLVGPLPADTLFNPPVLAQGDAVLVMYHDQGLPVLKHATFGQGINLTLGLPLIRTSVDHGTALDLAGTGRADGGSLLAAVDLAITLAANQAQRAG</sequence>
<feature type="binding site" evidence="10">
    <location>
        <position position="288"/>
    </location>
    <ligand>
        <name>substrate</name>
    </ligand>
</feature>
<evidence type="ECO:0000256" key="4">
    <source>
        <dbReference type="ARBA" id="ARBA00022842"/>
    </source>
</evidence>
<keyword evidence="9 10" id="KW-0170">Cobalt</keyword>
<organism evidence="11 12">
    <name type="scientific">Chitinimonas prasina</name>
    <dbReference type="NCBI Taxonomy" id="1434937"/>
    <lineage>
        <taxon>Bacteria</taxon>
        <taxon>Pseudomonadati</taxon>
        <taxon>Pseudomonadota</taxon>
        <taxon>Betaproteobacteria</taxon>
        <taxon>Neisseriales</taxon>
        <taxon>Chitinibacteraceae</taxon>
        <taxon>Chitinimonas</taxon>
    </lineage>
</organism>
<reference evidence="12" key="1">
    <citation type="journal article" date="2019" name="Int. J. Syst. Evol. Microbiol.">
        <title>The Global Catalogue of Microorganisms (GCM) 10K type strain sequencing project: providing services to taxonomists for standard genome sequencing and annotation.</title>
        <authorList>
            <consortium name="The Broad Institute Genomics Platform"/>
            <consortium name="The Broad Institute Genome Sequencing Center for Infectious Disease"/>
            <person name="Wu L."/>
            <person name="Ma J."/>
        </authorList>
    </citation>
    <scope>NUCLEOTIDE SEQUENCE [LARGE SCALE GENOMIC DNA]</scope>
    <source>
        <strain evidence="12">NBRC 110044</strain>
    </source>
</reference>
<keyword evidence="3 10" id="KW-0862">Zinc</keyword>
<dbReference type="Gene3D" id="3.40.718.10">
    <property type="entry name" value="Isopropylmalate Dehydrogenase"/>
    <property type="match status" value="1"/>
</dbReference>
<comment type="subcellular location">
    <subcellularLocation>
        <location evidence="10">Cytoplasm</location>
    </subcellularLocation>
</comment>
<evidence type="ECO:0000256" key="10">
    <source>
        <dbReference type="HAMAP-Rule" id="MF_00536"/>
    </source>
</evidence>
<dbReference type="EC" id="1.1.1.262" evidence="10"/>
<comment type="caution">
    <text evidence="11">The sequence shown here is derived from an EMBL/GenBank/DDBJ whole genome shotgun (WGS) entry which is preliminary data.</text>
</comment>
<keyword evidence="6 10" id="KW-0560">Oxidoreductase</keyword>
<evidence type="ECO:0000313" key="11">
    <source>
        <dbReference type="EMBL" id="GLR12119.1"/>
    </source>
</evidence>
<evidence type="ECO:0000256" key="2">
    <source>
        <dbReference type="ARBA" id="ARBA00022723"/>
    </source>
</evidence>
<dbReference type="InterPro" id="IPR005255">
    <property type="entry name" value="PdxA_fam"/>
</dbReference>
<dbReference type="Proteomes" id="UP001156706">
    <property type="component" value="Unassembled WGS sequence"/>
</dbReference>
<evidence type="ECO:0000256" key="1">
    <source>
        <dbReference type="ARBA" id="ARBA00022490"/>
    </source>
</evidence>
<dbReference type="InterPro" id="IPR037510">
    <property type="entry name" value="PdxA"/>
</dbReference>
<keyword evidence="8 10" id="KW-0664">Pyridoxine biosynthesis</keyword>
<evidence type="ECO:0000256" key="3">
    <source>
        <dbReference type="ARBA" id="ARBA00022833"/>
    </source>
</evidence>
<feature type="binding site" evidence="10">
    <location>
        <position position="297"/>
    </location>
    <ligand>
        <name>substrate</name>
    </ligand>
</feature>
<evidence type="ECO:0000256" key="8">
    <source>
        <dbReference type="ARBA" id="ARBA00023096"/>
    </source>
</evidence>
<evidence type="ECO:0000256" key="5">
    <source>
        <dbReference type="ARBA" id="ARBA00022857"/>
    </source>
</evidence>
<comment type="function">
    <text evidence="10">Catalyzes the NAD(P)-dependent oxidation of 4-(phosphooxy)-L-threonine (HTP) into 2-amino-3-oxo-4-(phosphooxy)butyric acid which spontaneously decarboxylates to form 3-amino-2-oxopropyl phosphate (AHAP).</text>
</comment>
<dbReference type="RefSeq" id="WP_284195256.1">
    <property type="nucleotide sequence ID" value="NZ_BSOG01000001.1"/>
</dbReference>
<comment type="cofactor">
    <cofactor evidence="10">
        <name>Zn(2+)</name>
        <dbReference type="ChEBI" id="CHEBI:29105"/>
    </cofactor>
    <cofactor evidence="10">
        <name>Mg(2+)</name>
        <dbReference type="ChEBI" id="CHEBI:18420"/>
    </cofactor>
    <cofactor evidence="10">
        <name>Co(2+)</name>
        <dbReference type="ChEBI" id="CHEBI:48828"/>
    </cofactor>
    <text evidence="10">Binds 1 divalent metal cation per subunit. Can use ions such as Zn(2+), Mg(2+) or Co(2+).</text>
</comment>
<dbReference type="PANTHER" id="PTHR30004">
    <property type="entry name" value="4-HYDROXYTHREONINE-4-PHOSPHATE DEHYDROGENASE"/>
    <property type="match status" value="1"/>
</dbReference>
<accession>A0ABQ5YGS0</accession>
<feature type="binding site" evidence="10">
    <location>
        <position position="279"/>
    </location>
    <ligand>
        <name>substrate</name>
    </ligand>
</feature>
<dbReference type="EMBL" id="BSOG01000001">
    <property type="protein sequence ID" value="GLR12119.1"/>
    <property type="molecule type" value="Genomic_DNA"/>
</dbReference>
<keyword evidence="1 10" id="KW-0963">Cytoplasm</keyword>
<comment type="pathway">
    <text evidence="10">Cofactor biosynthesis; pyridoxine 5'-phosphate biosynthesis; pyridoxine 5'-phosphate from D-erythrose 4-phosphate: step 4/5.</text>
</comment>
<feature type="binding site" evidence="10">
    <location>
        <position position="271"/>
    </location>
    <ligand>
        <name>a divalent metal cation</name>
        <dbReference type="ChEBI" id="CHEBI:60240"/>
        <note>ligand shared between dimeric partners</note>
    </ligand>
</feature>
<keyword evidence="5 10" id="KW-0521">NADP</keyword>
<comment type="miscellaneous">
    <text evidence="10">The active site is located at the dimer interface.</text>
</comment>
<comment type="similarity">
    <text evidence="10">Belongs to the PdxA family.</text>
</comment>
<dbReference type="HAMAP" id="MF_00536">
    <property type="entry name" value="PdxA"/>
    <property type="match status" value="1"/>
</dbReference>
<evidence type="ECO:0000313" key="12">
    <source>
        <dbReference type="Proteomes" id="UP001156706"/>
    </source>
</evidence>
<evidence type="ECO:0000256" key="7">
    <source>
        <dbReference type="ARBA" id="ARBA00023027"/>
    </source>
</evidence>
<keyword evidence="12" id="KW-1185">Reference proteome</keyword>
<dbReference type="PANTHER" id="PTHR30004:SF5">
    <property type="entry name" value="4-HYDROXYTHREONINE-4-PHOSPHATE DEHYDROGENASE"/>
    <property type="match status" value="1"/>
</dbReference>